<protein>
    <submittedName>
        <fullName evidence="3">Cobaltochelatase CobN subunit</fullName>
        <ecNumber evidence="3">6.6.1.2</ecNumber>
    </submittedName>
</protein>
<dbReference type="Pfam" id="PF02514">
    <property type="entry name" value="CobN-Mg_chel"/>
    <property type="match status" value="1"/>
</dbReference>
<accession>K9TP95</accession>
<dbReference type="InterPro" id="IPR011953">
    <property type="entry name" value="Cobalto_CobN"/>
</dbReference>
<dbReference type="InParanoid" id="K9TP95"/>
<dbReference type="STRING" id="56110.Oscil6304_4722"/>
<organism evidence="3 4">
    <name type="scientific">Oscillatoria acuminata PCC 6304</name>
    <dbReference type="NCBI Taxonomy" id="56110"/>
    <lineage>
        <taxon>Bacteria</taxon>
        <taxon>Bacillati</taxon>
        <taxon>Cyanobacteriota</taxon>
        <taxon>Cyanophyceae</taxon>
        <taxon>Oscillatoriophycideae</taxon>
        <taxon>Oscillatoriales</taxon>
        <taxon>Oscillatoriaceae</taxon>
        <taxon>Oscillatoria</taxon>
    </lineage>
</organism>
<dbReference type="eggNOG" id="COG1429">
    <property type="taxonomic scope" value="Bacteria"/>
</dbReference>
<feature type="compositionally biased region" description="Basic and acidic residues" evidence="1">
    <location>
        <begin position="815"/>
        <end position="828"/>
    </location>
</feature>
<dbReference type="PANTHER" id="PTHR44119:SF4">
    <property type="entry name" value="AEROBIC COBALTOCHELATASE SUBUNIT COBN"/>
    <property type="match status" value="1"/>
</dbReference>
<evidence type="ECO:0000259" key="2">
    <source>
        <dbReference type="Pfam" id="PF02514"/>
    </source>
</evidence>
<dbReference type="Proteomes" id="UP000010367">
    <property type="component" value="Chromosome"/>
</dbReference>
<dbReference type="EMBL" id="CP003607">
    <property type="protein sequence ID" value="AFY84233.1"/>
    <property type="molecule type" value="Genomic_DNA"/>
</dbReference>
<sequence>MHRLAATPGGWNPQEEGVILVSQTPAPVAIVTAADTDIQAIAQALPHLPPDFPDLRVVNLLQLQQQLSIDTYALEVLSEAQVIVLRLLGGRAYWSYGLEVVRETVENTGAHLIVIPGDDAGDPDLIGHSSVPLVVVNQVWQYFTEGGVDNLVNALQFIAQVCLKREYNPAPPMPIPRVGLYPWKSASFGLPNELFTPEESTLNPRQSVNSKSGLNSAQLSPSFPKVGILFYRAHYLAGNTAPIDALCQGLRDRNLDPVPVFVSSLRDQDVQAELLTYLQPPHAETVQIILNTTGFAVGQAVQSLPSIEDAANPDLKFWETLDVPVLQVIFSGGTQEQWESGFQGLSPRDMAMNVALPEVDGRIITRVVSFKTVQENHVKLETPVVMYEPLGDRINFVTDLAANWIKLRQTPPSQRKIALILANYPNRDGRLANGVGLDTPASCIEILNALQTAGYWVENIPTTGDELIRLLTAGVTNDPEGEGWRKIHQFLPGKDYQSYFETLPEPVRQGIENRWGQKQGDRLTLENQTFPIPGIQLGNIFIGIQPSRGYDIDPSLNYHAPDLEPTHEYLAYYYWIRECFGAQAITHVGKHGNLEWLPGKSIALSENCYPEVALGPMPNFYPFIVNDPGEGSQAKRRSQAVIIDHLTPPMTRAELYGPLQQLEGLIDEYYEAQSLDPVRLKPIRSRLIQLVQDQHLDKNSSWTNPAISTESDPEFTALIANLDGYLCELKEAQIRDGLHIFGKCPEGRQLVDLIVAIARHPGGNRLGLTRALAEDQGLSFDPLTSNPAEFLPELTGNSLNLEKRPNPPTPFPTREGGERDLFSLEKRPNPPTPFPTREGGERDLFSSSLVGEGGERDLFSSSLVGEGGKRDVFPPPLVGEGGRGERSLFQIEMFPNSSCRTIGDAIAFLEAEAAALVTQIIDPTGETILPKPDTATAKELDWIRACLLPALQRTPEEITQLLRGFEGRYIPSGASGAPTRGRPEVLPTGRNFYSVDIRAIPTETAWDIGRRAADEAIERYTQENGEYPQTLGLSVWGTSTMRTGGDDIAEALALLGVRPVWDGPSRRVVDFEILPVRVLGRPRVDVTLRVSGFFRDAFPNLIDLFDRAVEAVASMEEVSTDNPLAAQVQVESEKWQGLGLTPEQANRRSRYRVFGSKPGAYGAGLQGLIEGQNWTTDADLARAYINWSSYAYTGMGNGESAPEAFEQRLGQMQIVLHNQDNREHDLLDSDDYYQFQGGLLAAVRAVRGTDAVAYFGDHSLPENPKIRRLQEEIDRVYRSRVVNPKWIEGVMRHGYKGAFEMAATVDFLFAYDATAHCIEDFMYEGVAQAYLLDDEVREFIHQKNPWALRDMAERLLEANQRGLWEGVNQPMLEELRAIVHDAEGEIESAIGS</sequence>
<dbReference type="GO" id="GO:0051116">
    <property type="term" value="F:cobaltochelatase activity"/>
    <property type="evidence" value="ECO:0007669"/>
    <property type="project" value="UniProtKB-EC"/>
</dbReference>
<dbReference type="GO" id="GO:0009236">
    <property type="term" value="P:cobalamin biosynthetic process"/>
    <property type="evidence" value="ECO:0007669"/>
    <property type="project" value="InterPro"/>
</dbReference>
<dbReference type="PATRIC" id="fig|56110.3.peg.5745"/>
<keyword evidence="3" id="KW-0436">Ligase</keyword>
<reference evidence="3 4" key="1">
    <citation type="submission" date="2012-06" db="EMBL/GenBank/DDBJ databases">
        <title>Finished chromosome of genome of Oscillatoria acuminata PCC 6304.</title>
        <authorList>
            <consortium name="US DOE Joint Genome Institute"/>
            <person name="Gugger M."/>
            <person name="Coursin T."/>
            <person name="Rippka R."/>
            <person name="Tandeau De Marsac N."/>
            <person name="Huntemann M."/>
            <person name="Wei C.-L."/>
            <person name="Han J."/>
            <person name="Detter J.C."/>
            <person name="Han C."/>
            <person name="Tapia R."/>
            <person name="Davenport K."/>
            <person name="Daligault H."/>
            <person name="Erkkila T."/>
            <person name="Gu W."/>
            <person name="Munk A.C.C."/>
            <person name="Teshima H."/>
            <person name="Xu Y."/>
            <person name="Chain P."/>
            <person name="Chen A."/>
            <person name="Krypides N."/>
            <person name="Mavromatis K."/>
            <person name="Markowitz V."/>
            <person name="Szeto E."/>
            <person name="Ivanova N."/>
            <person name="Mikhailova N."/>
            <person name="Ovchinnikova G."/>
            <person name="Pagani I."/>
            <person name="Pati A."/>
            <person name="Goodwin L."/>
            <person name="Peters L."/>
            <person name="Pitluck S."/>
            <person name="Woyke T."/>
            <person name="Kerfeld C."/>
        </authorList>
    </citation>
    <scope>NUCLEOTIDE SEQUENCE [LARGE SCALE GENOMIC DNA]</scope>
    <source>
        <strain evidence="3 4">PCC 6304</strain>
    </source>
</reference>
<proteinExistence type="predicted"/>
<dbReference type="KEGG" id="oac:Oscil6304_4722"/>
<evidence type="ECO:0000313" key="3">
    <source>
        <dbReference type="EMBL" id="AFY84233.1"/>
    </source>
</evidence>
<dbReference type="PANTHER" id="PTHR44119">
    <property type="entry name" value="MAGNESIUM-CHELATASE SUBUNIT CHLH, CHLOROPLASTIC"/>
    <property type="match status" value="1"/>
</dbReference>
<feature type="region of interest" description="Disordered" evidence="1">
    <location>
        <begin position="793"/>
        <end position="848"/>
    </location>
</feature>
<dbReference type="NCBIfam" id="TIGR02257">
    <property type="entry name" value="cobalto_cobN"/>
    <property type="match status" value="1"/>
</dbReference>
<evidence type="ECO:0000256" key="1">
    <source>
        <dbReference type="SAM" id="MobiDB-lite"/>
    </source>
</evidence>
<dbReference type="InterPro" id="IPR003672">
    <property type="entry name" value="CobN/Mg_chltase"/>
</dbReference>
<evidence type="ECO:0000313" key="4">
    <source>
        <dbReference type="Proteomes" id="UP000010367"/>
    </source>
</evidence>
<dbReference type="HOGENOM" id="CLU_002017_1_0_3"/>
<name>K9TP95_9CYAN</name>
<dbReference type="OrthoDB" id="9757976at2"/>
<keyword evidence="4" id="KW-1185">Reference proteome</keyword>
<dbReference type="RefSeq" id="WP_015150851.1">
    <property type="nucleotide sequence ID" value="NC_019693.1"/>
</dbReference>
<dbReference type="CDD" id="cd10150">
    <property type="entry name" value="CobN_like"/>
    <property type="match status" value="1"/>
</dbReference>
<gene>
    <name evidence="3" type="ORF">Oscil6304_4722</name>
</gene>
<dbReference type="EC" id="6.6.1.2" evidence="3"/>
<feature type="domain" description="CobN/magnesium chelatase" evidence="2">
    <location>
        <begin position="140"/>
        <end position="1366"/>
    </location>
</feature>